<dbReference type="Proteomes" id="UP000243579">
    <property type="component" value="Unassembled WGS sequence"/>
</dbReference>
<organism evidence="3 4">
    <name type="scientific">Achlya hypogyna</name>
    <name type="common">Oomycete</name>
    <name type="synonym">Protoachlya hypogyna</name>
    <dbReference type="NCBI Taxonomy" id="1202772"/>
    <lineage>
        <taxon>Eukaryota</taxon>
        <taxon>Sar</taxon>
        <taxon>Stramenopiles</taxon>
        <taxon>Oomycota</taxon>
        <taxon>Saprolegniomycetes</taxon>
        <taxon>Saprolegniales</taxon>
        <taxon>Achlyaceae</taxon>
        <taxon>Achlya</taxon>
    </lineage>
</organism>
<dbReference type="Pfam" id="PF02214">
    <property type="entry name" value="BTB_2"/>
    <property type="match status" value="2"/>
</dbReference>
<reference evidence="3 4" key="1">
    <citation type="journal article" date="2014" name="Genome Biol. Evol.">
        <title>The secreted proteins of Achlya hypogyna and Thraustotheca clavata identify the ancestral oomycete secretome and reveal gene acquisitions by horizontal gene transfer.</title>
        <authorList>
            <person name="Misner I."/>
            <person name="Blouin N."/>
            <person name="Leonard G."/>
            <person name="Richards T.A."/>
            <person name="Lane C.E."/>
        </authorList>
    </citation>
    <scope>NUCLEOTIDE SEQUENCE [LARGE SCALE GENOMIC DNA]</scope>
    <source>
        <strain evidence="3 4">ATCC 48635</strain>
    </source>
</reference>
<dbReference type="CDD" id="cd18316">
    <property type="entry name" value="BTB_POZ_KCTD-like"/>
    <property type="match status" value="1"/>
</dbReference>
<feature type="domain" description="Potassium channel tetramerisation-type BTB" evidence="2">
    <location>
        <begin position="71"/>
        <end position="154"/>
    </location>
</feature>
<dbReference type="PANTHER" id="PTHR11145">
    <property type="entry name" value="BTB/POZ DOMAIN-CONTAINING ADAPTER FOR CUL3-MEDIATED RHOA DEGRADATION PROTEIN FAMILY MEMBER"/>
    <property type="match status" value="1"/>
</dbReference>
<proteinExistence type="predicted"/>
<dbReference type="InterPro" id="IPR045068">
    <property type="entry name" value="BACURD1-3"/>
</dbReference>
<sequence length="411" mass="45230">MIPEPSAPPLPDAALAREERWASLLPLLPPDLRAFADEMTALLQRLREQEAALAATKAELQAHASRTSNIVRLDVGGIKFATTRSNLERLEGSYLASMLSWPPNEAGEYFLDVSPTHFGRVMDFVRSGDLCFDGLRGKELADFNELLDYLQLAPQEPTPSPTTAITLNVGGTKFATARENLLRFPNSVFASLLGNPVNEHGEYFLDADPTHFGRVMKVLRAEKCNFDGLSETDIADLRGTFEMLRVPAPLPVKFDHKHCSNKLALSKGDMVVVKTNFSFDPCSVLTTMPLHRFTVKFDARNIVDVGFTTVSLFQLSTAKKTAPTGWYLQCPSGYLQAPSPTPPATSRMPRGSDTGVAIVTATYDECTGRVIFEVNGSTVGVLTNIPRNIELFPMVRLYNEKSQVFLVDPTS</sequence>
<protein>
    <recommendedName>
        <fullName evidence="2">Potassium channel tetramerisation-type BTB domain-containing protein</fullName>
    </recommendedName>
</protein>
<dbReference type="InterPro" id="IPR013320">
    <property type="entry name" value="ConA-like_dom_sf"/>
</dbReference>
<feature type="coiled-coil region" evidence="1">
    <location>
        <begin position="32"/>
        <end position="66"/>
    </location>
</feature>
<feature type="domain" description="Potassium channel tetramerisation-type BTB" evidence="2">
    <location>
        <begin position="165"/>
        <end position="222"/>
    </location>
</feature>
<comment type="caution">
    <text evidence="3">The sequence shown here is derived from an EMBL/GenBank/DDBJ whole genome shotgun (WGS) entry which is preliminary data.</text>
</comment>
<dbReference type="SUPFAM" id="SSF49899">
    <property type="entry name" value="Concanavalin A-like lectins/glucanases"/>
    <property type="match status" value="1"/>
</dbReference>
<dbReference type="GO" id="GO:0051260">
    <property type="term" value="P:protein homooligomerization"/>
    <property type="evidence" value="ECO:0007669"/>
    <property type="project" value="InterPro"/>
</dbReference>
<dbReference type="InterPro" id="IPR003131">
    <property type="entry name" value="T1-type_BTB"/>
</dbReference>
<evidence type="ECO:0000313" key="4">
    <source>
        <dbReference type="Proteomes" id="UP000243579"/>
    </source>
</evidence>
<keyword evidence="1" id="KW-0175">Coiled coil</keyword>
<evidence type="ECO:0000259" key="2">
    <source>
        <dbReference type="Pfam" id="PF02214"/>
    </source>
</evidence>
<dbReference type="AlphaFoldDB" id="A0A1V9YCL3"/>
<gene>
    <name evidence="3" type="ORF">ACHHYP_14633</name>
</gene>
<dbReference type="InterPro" id="IPR011333">
    <property type="entry name" value="SKP1/BTB/POZ_sf"/>
</dbReference>
<name>A0A1V9YCL3_ACHHY</name>
<dbReference type="PANTHER" id="PTHR11145:SF8">
    <property type="entry name" value="RE57120P"/>
    <property type="match status" value="1"/>
</dbReference>
<dbReference type="Gene3D" id="3.30.710.10">
    <property type="entry name" value="Potassium Channel Kv1.1, Chain A"/>
    <property type="match status" value="2"/>
</dbReference>
<dbReference type="EMBL" id="JNBR01002139">
    <property type="protein sequence ID" value="OQR83493.1"/>
    <property type="molecule type" value="Genomic_DNA"/>
</dbReference>
<dbReference type="Gene3D" id="2.60.120.920">
    <property type="match status" value="1"/>
</dbReference>
<dbReference type="InterPro" id="IPR043136">
    <property type="entry name" value="B30.2/SPRY_sf"/>
</dbReference>
<keyword evidence="4" id="KW-1185">Reference proteome</keyword>
<dbReference type="OrthoDB" id="6077599at2759"/>
<dbReference type="SUPFAM" id="SSF54695">
    <property type="entry name" value="POZ domain"/>
    <property type="match status" value="2"/>
</dbReference>
<evidence type="ECO:0000313" key="3">
    <source>
        <dbReference type="EMBL" id="OQR83493.1"/>
    </source>
</evidence>
<accession>A0A1V9YCL3</accession>
<evidence type="ECO:0000256" key="1">
    <source>
        <dbReference type="SAM" id="Coils"/>
    </source>
</evidence>